<dbReference type="AlphaFoldDB" id="A0A1I7HRL8"/>
<proteinExistence type="predicted"/>
<name>A0A1I7HRL8_9BACL</name>
<dbReference type="GO" id="GO:0016020">
    <property type="term" value="C:membrane"/>
    <property type="evidence" value="ECO:0007669"/>
    <property type="project" value="InterPro"/>
</dbReference>
<dbReference type="Proteomes" id="UP000183508">
    <property type="component" value="Unassembled WGS sequence"/>
</dbReference>
<reference evidence="3" key="1">
    <citation type="submission" date="2016-10" db="EMBL/GenBank/DDBJ databases">
        <authorList>
            <person name="Varghese N."/>
        </authorList>
    </citation>
    <scope>NUCLEOTIDE SEQUENCE [LARGE SCALE GENOMIC DNA]</scope>
    <source>
        <strain evidence="3">DSM 17980</strain>
    </source>
</reference>
<feature type="transmembrane region" description="Helical" evidence="1">
    <location>
        <begin position="191"/>
        <end position="208"/>
    </location>
</feature>
<evidence type="ECO:0000313" key="3">
    <source>
        <dbReference type="Proteomes" id="UP000183508"/>
    </source>
</evidence>
<protein>
    <submittedName>
        <fullName evidence="2">Membrane protein TerC, possibly involved in tellurium resistance</fullName>
    </submittedName>
</protein>
<feature type="transmembrane region" description="Helical" evidence="1">
    <location>
        <begin position="37"/>
        <end position="60"/>
    </location>
</feature>
<evidence type="ECO:0000313" key="2">
    <source>
        <dbReference type="EMBL" id="SFU63066.1"/>
    </source>
</evidence>
<keyword evidence="1" id="KW-0812">Transmembrane</keyword>
<feature type="transmembrane region" description="Helical" evidence="1">
    <location>
        <begin position="124"/>
        <end position="147"/>
    </location>
</feature>
<organism evidence="2 3">
    <name type="scientific">Alicyclobacillus macrosporangiidus</name>
    <dbReference type="NCBI Taxonomy" id="392015"/>
    <lineage>
        <taxon>Bacteria</taxon>
        <taxon>Bacillati</taxon>
        <taxon>Bacillota</taxon>
        <taxon>Bacilli</taxon>
        <taxon>Bacillales</taxon>
        <taxon>Alicyclobacillaceae</taxon>
        <taxon>Alicyclobacillus</taxon>
    </lineage>
</organism>
<sequence length="214" mass="23422">MDSQLISLALVSSVVAIDNALLAGMIVPWTPERQKPVIITAAGMALAMVQILLAIGVGHLLEQPAFRIGVTLMLIWMCARTLAMMPSSARGRSAWGQVWRVLLYTVVGNLDNMIWLGAEWKGQSLWLVFFSVATLPLFIVTALFLSAQCERHRWILVLGAGMMAWAAAGLILPDIRWHLMAQDLPLLAERAAVASVILAIGVLWRWWAAGRSVG</sequence>
<dbReference type="Pfam" id="PF03741">
    <property type="entry name" value="TerC"/>
    <property type="match status" value="1"/>
</dbReference>
<keyword evidence="1" id="KW-0472">Membrane</keyword>
<dbReference type="OrthoDB" id="2374751at2"/>
<dbReference type="EMBL" id="FPBV01000005">
    <property type="protein sequence ID" value="SFU63066.1"/>
    <property type="molecule type" value="Genomic_DNA"/>
</dbReference>
<keyword evidence="3" id="KW-1185">Reference proteome</keyword>
<gene>
    <name evidence="2" type="ORF">SAMN05421543_10548</name>
</gene>
<dbReference type="InterPro" id="IPR005496">
    <property type="entry name" value="Integral_membrane_TerC"/>
</dbReference>
<dbReference type="RefSeq" id="WP_074950563.1">
    <property type="nucleotide sequence ID" value="NZ_FPBV01000005.1"/>
</dbReference>
<feature type="transmembrane region" description="Helical" evidence="1">
    <location>
        <begin position="6"/>
        <end position="30"/>
    </location>
</feature>
<keyword evidence="1" id="KW-1133">Transmembrane helix</keyword>
<evidence type="ECO:0000256" key="1">
    <source>
        <dbReference type="SAM" id="Phobius"/>
    </source>
</evidence>
<accession>A0A1I7HRL8</accession>
<feature type="transmembrane region" description="Helical" evidence="1">
    <location>
        <begin position="154"/>
        <end position="171"/>
    </location>
</feature>
<feature type="transmembrane region" description="Helical" evidence="1">
    <location>
        <begin position="66"/>
        <end position="86"/>
    </location>
</feature>
<dbReference type="STRING" id="392015.SAMN05421543_10548"/>